<dbReference type="Proteomes" id="UP000291343">
    <property type="component" value="Unassembled WGS sequence"/>
</dbReference>
<dbReference type="AlphaFoldDB" id="A0A482XC96"/>
<gene>
    <name evidence="2" type="ORF">LSTR_LSTR003627</name>
</gene>
<evidence type="ECO:0000256" key="1">
    <source>
        <dbReference type="SAM" id="SignalP"/>
    </source>
</evidence>
<reference evidence="2 3" key="1">
    <citation type="journal article" date="2017" name="Gigascience">
        <title>Genome sequence of the small brown planthopper, Laodelphax striatellus.</title>
        <authorList>
            <person name="Zhu J."/>
            <person name="Jiang F."/>
            <person name="Wang X."/>
            <person name="Yang P."/>
            <person name="Bao Y."/>
            <person name="Zhao W."/>
            <person name="Wang W."/>
            <person name="Lu H."/>
            <person name="Wang Q."/>
            <person name="Cui N."/>
            <person name="Li J."/>
            <person name="Chen X."/>
            <person name="Luo L."/>
            <person name="Yu J."/>
            <person name="Kang L."/>
            <person name="Cui F."/>
        </authorList>
    </citation>
    <scope>NUCLEOTIDE SEQUENCE [LARGE SCALE GENOMIC DNA]</scope>
    <source>
        <strain evidence="2">Lst14</strain>
    </source>
</reference>
<feature type="chain" id="PRO_5019831125" evidence="1">
    <location>
        <begin position="23"/>
        <end position="109"/>
    </location>
</feature>
<organism evidence="2 3">
    <name type="scientific">Laodelphax striatellus</name>
    <name type="common">Small brown planthopper</name>
    <name type="synonym">Delphax striatella</name>
    <dbReference type="NCBI Taxonomy" id="195883"/>
    <lineage>
        <taxon>Eukaryota</taxon>
        <taxon>Metazoa</taxon>
        <taxon>Ecdysozoa</taxon>
        <taxon>Arthropoda</taxon>
        <taxon>Hexapoda</taxon>
        <taxon>Insecta</taxon>
        <taxon>Pterygota</taxon>
        <taxon>Neoptera</taxon>
        <taxon>Paraneoptera</taxon>
        <taxon>Hemiptera</taxon>
        <taxon>Auchenorrhyncha</taxon>
        <taxon>Fulgoroidea</taxon>
        <taxon>Delphacidae</taxon>
        <taxon>Criomorphinae</taxon>
        <taxon>Laodelphax</taxon>
    </lineage>
</organism>
<keyword evidence="3" id="KW-1185">Reference proteome</keyword>
<dbReference type="InParanoid" id="A0A482XC96"/>
<evidence type="ECO:0000313" key="2">
    <source>
        <dbReference type="EMBL" id="RZF42911.1"/>
    </source>
</evidence>
<dbReference type="OrthoDB" id="6631905at2759"/>
<accession>A0A482XC96</accession>
<evidence type="ECO:0000313" key="3">
    <source>
        <dbReference type="Proteomes" id="UP000291343"/>
    </source>
</evidence>
<name>A0A482XC96_LAOST</name>
<keyword evidence="1" id="KW-0732">Signal</keyword>
<feature type="signal peptide" evidence="1">
    <location>
        <begin position="1"/>
        <end position="22"/>
    </location>
</feature>
<sequence length="109" mass="12658">MRIISLFIVILLTILSICQIESLPCKSKNRISRYVQISYEDDPLSGSCEREVDEEEGFLPLALGNYPEMDLFVHGLEGEGGSIRQRRDIGQEPRARRVKRERELNWESY</sequence>
<comment type="caution">
    <text evidence="2">The sequence shown here is derived from an EMBL/GenBank/DDBJ whole genome shotgun (WGS) entry which is preliminary data.</text>
</comment>
<proteinExistence type="predicted"/>
<protein>
    <submittedName>
        <fullName evidence="2">Uncharacterized protein</fullName>
    </submittedName>
</protein>
<dbReference type="EMBL" id="QKKF02013724">
    <property type="protein sequence ID" value="RZF42911.1"/>
    <property type="molecule type" value="Genomic_DNA"/>
</dbReference>